<reference evidence="2" key="1">
    <citation type="submission" date="2021-02" db="EMBL/GenBank/DDBJ databases">
        <title>Metagenome-assembled genomes from human diarrheal sample B26.</title>
        <authorList>
            <person name="Ateba T.P."/>
            <person name="Alayande K.A."/>
            <person name="Mwanza M."/>
        </authorList>
    </citation>
    <scope>NUCLEOTIDE SEQUENCE</scope>
    <source>
        <strain evidence="2">06WH</strain>
    </source>
</reference>
<dbReference type="CDD" id="cd00085">
    <property type="entry name" value="HNHc"/>
    <property type="match status" value="1"/>
</dbReference>
<dbReference type="InterPro" id="IPR002711">
    <property type="entry name" value="HNH"/>
</dbReference>
<dbReference type="AlphaFoldDB" id="A0A938ZBV8"/>
<dbReference type="InterPro" id="IPR052892">
    <property type="entry name" value="NA-targeting_endonuclease"/>
</dbReference>
<dbReference type="Gene3D" id="1.10.30.50">
    <property type="match status" value="1"/>
</dbReference>
<proteinExistence type="predicted"/>
<organism evidence="2 3">
    <name type="scientific">Fusicatenibacter saccharivorans</name>
    <dbReference type="NCBI Taxonomy" id="1150298"/>
    <lineage>
        <taxon>Bacteria</taxon>
        <taxon>Bacillati</taxon>
        <taxon>Bacillota</taxon>
        <taxon>Clostridia</taxon>
        <taxon>Lachnospirales</taxon>
        <taxon>Lachnospiraceae</taxon>
        <taxon>Fusicatenibacter</taxon>
    </lineage>
</organism>
<dbReference type="Proteomes" id="UP000737612">
    <property type="component" value="Unassembled WGS sequence"/>
</dbReference>
<keyword evidence="2" id="KW-0378">Hydrolase</keyword>
<dbReference type="PANTHER" id="PTHR33877:SF2">
    <property type="entry name" value="OS07G0170200 PROTEIN"/>
    <property type="match status" value="1"/>
</dbReference>
<comment type="caution">
    <text evidence="2">The sequence shown here is derived from an EMBL/GenBank/DDBJ whole genome shotgun (WGS) entry which is preliminary data.</text>
</comment>
<dbReference type="InterPro" id="IPR003615">
    <property type="entry name" value="HNH_nuc"/>
</dbReference>
<keyword evidence="2" id="KW-0540">Nuclease</keyword>
<dbReference type="GO" id="GO:0008270">
    <property type="term" value="F:zinc ion binding"/>
    <property type="evidence" value="ECO:0007669"/>
    <property type="project" value="InterPro"/>
</dbReference>
<accession>A0A938ZBV8</accession>
<dbReference type="SMART" id="SM00507">
    <property type="entry name" value="HNHc"/>
    <property type="match status" value="1"/>
</dbReference>
<dbReference type="Pfam" id="PF01844">
    <property type="entry name" value="HNH"/>
    <property type="match status" value="1"/>
</dbReference>
<name>A0A938ZBV8_9FIRM</name>
<feature type="domain" description="HNH nuclease" evidence="1">
    <location>
        <begin position="240"/>
        <end position="296"/>
    </location>
</feature>
<keyword evidence="2" id="KW-0255">Endonuclease</keyword>
<evidence type="ECO:0000259" key="1">
    <source>
        <dbReference type="SMART" id="SM00507"/>
    </source>
</evidence>
<dbReference type="EMBL" id="JAFHBD010000002">
    <property type="protein sequence ID" value="MBN2952093.1"/>
    <property type="molecule type" value="Genomic_DNA"/>
</dbReference>
<dbReference type="GO" id="GO:0004519">
    <property type="term" value="F:endonuclease activity"/>
    <property type="evidence" value="ECO:0007669"/>
    <property type="project" value="UniProtKB-KW"/>
</dbReference>
<dbReference type="PANTHER" id="PTHR33877">
    <property type="entry name" value="SLL1193 PROTEIN"/>
    <property type="match status" value="1"/>
</dbReference>
<dbReference type="InterPro" id="IPR041025">
    <property type="entry name" value="HNH_repeat"/>
</dbReference>
<dbReference type="Pfam" id="PF18780">
    <property type="entry name" value="HNH_repeat"/>
    <property type="match status" value="3"/>
</dbReference>
<evidence type="ECO:0000313" key="2">
    <source>
        <dbReference type="EMBL" id="MBN2952093.1"/>
    </source>
</evidence>
<gene>
    <name evidence="2" type="ORF">JTJ23_00525</name>
</gene>
<sequence length="302" mass="34308">MIQGGTIMSFELNNYHRNISAEDLLTDVQNVAKKLNKNTLTGTEYNQYGTYNQSTLSRRFGSWKEVLKLCNLDTNGHNFKCSFSDQDVINDLKRVASLFTTETLTAKEYDTYGLYSSSTLAKRYGSWNKLLKLANMEPTLHRNITDKEMFEELERLWTLLGRQPTTTDMKKGLSIFSLQSYVRRFGGWRNALQAFIAYINANTIQANSLINNNTQIISPVANSSISQTPPHKTNRDVNLRLRFMVMQRDKFKCCACGASPSTDPTVKLHVDHIVPWSKGGETVLENLQTLCDKCNLGKSDVF</sequence>
<dbReference type="GO" id="GO:0003676">
    <property type="term" value="F:nucleic acid binding"/>
    <property type="evidence" value="ECO:0007669"/>
    <property type="project" value="InterPro"/>
</dbReference>
<protein>
    <submittedName>
        <fullName evidence="2">HNH endonuclease</fullName>
    </submittedName>
</protein>
<evidence type="ECO:0000313" key="3">
    <source>
        <dbReference type="Proteomes" id="UP000737612"/>
    </source>
</evidence>